<dbReference type="AlphaFoldDB" id="A0A1F4U6J4"/>
<evidence type="ECO:0000313" key="3">
    <source>
        <dbReference type="Proteomes" id="UP000177025"/>
    </source>
</evidence>
<gene>
    <name evidence="2" type="ORF">A2Y85_01420</name>
</gene>
<dbReference type="InterPro" id="IPR007831">
    <property type="entry name" value="T2SS_GspE_N"/>
</dbReference>
<dbReference type="GO" id="GO:0016887">
    <property type="term" value="F:ATP hydrolysis activity"/>
    <property type="evidence" value="ECO:0007669"/>
    <property type="project" value="TreeGrafter"/>
</dbReference>
<comment type="caution">
    <text evidence="2">The sequence shown here is derived from an EMBL/GenBank/DDBJ whole genome shotgun (WGS) entry which is preliminary data.</text>
</comment>
<accession>A0A1F4U6J4</accession>
<evidence type="ECO:0000313" key="2">
    <source>
        <dbReference type="EMBL" id="OGC40532.1"/>
    </source>
</evidence>
<dbReference type="SUPFAM" id="SSF160246">
    <property type="entry name" value="EspE N-terminal domain-like"/>
    <property type="match status" value="1"/>
</dbReference>
<reference evidence="2 3" key="1">
    <citation type="journal article" date="2016" name="Nat. Commun.">
        <title>Thousands of microbial genomes shed light on interconnected biogeochemical processes in an aquifer system.</title>
        <authorList>
            <person name="Anantharaman K."/>
            <person name="Brown C.T."/>
            <person name="Hug L.A."/>
            <person name="Sharon I."/>
            <person name="Castelle C.J."/>
            <person name="Probst A.J."/>
            <person name="Thomas B.C."/>
            <person name="Singh A."/>
            <person name="Wilkins M.J."/>
            <person name="Karaoz U."/>
            <person name="Brodie E.L."/>
            <person name="Williams K.H."/>
            <person name="Hubbard S.S."/>
            <person name="Banfield J.F."/>
        </authorList>
    </citation>
    <scope>NUCLEOTIDE SEQUENCE [LARGE SCALE GENOMIC DNA]</scope>
</reference>
<dbReference type="InterPro" id="IPR037257">
    <property type="entry name" value="T2SS_E_N_sf"/>
</dbReference>
<protein>
    <recommendedName>
        <fullName evidence="1">Type II secretion system protein GspE N-terminal domain-containing protein</fullName>
    </recommendedName>
</protein>
<dbReference type="GO" id="GO:0005886">
    <property type="term" value="C:plasma membrane"/>
    <property type="evidence" value="ECO:0007669"/>
    <property type="project" value="TreeGrafter"/>
</dbReference>
<evidence type="ECO:0000259" key="1">
    <source>
        <dbReference type="Pfam" id="PF05157"/>
    </source>
</evidence>
<dbReference type="PANTHER" id="PTHR30258">
    <property type="entry name" value="TYPE II SECRETION SYSTEM PROTEIN GSPE-RELATED"/>
    <property type="match status" value="1"/>
</dbReference>
<dbReference type="Pfam" id="PF05157">
    <property type="entry name" value="MshEN"/>
    <property type="match status" value="1"/>
</dbReference>
<sequence length="197" mass="21946">MKIGELLIKNGIITEEQLNEALALQKDQNKKLGEILIDLGYISLKDLVWMISEQADIPFVEIKPEMLDVKLINSFPEIILQKNSILPIYETDQTIYIAVADPTDQNSINALRSYTDKQIIASGAEAGEIHQMLDKFYLSQHTDKVLTAKAPNKNIIQITSDQATVKTTDESGKAKVSKAKINIIINLSNDQGGKHNE</sequence>
<dbReference type="Gene3D" id="3.30.300.160">
    <property type="entry name" value="Type II secretion system, protein E, N-terminal domain"/>
    <property type="match status" value="1"/>
</dbReference>
<feature type="domain" description="Type II secretion system protein GspE N-terminal" evidence="1">
    <location>
        <begin position="56"/>
        <end position="142"/>
    </location>
</feature>
<dbReference type="PANTHER" id="PTHR30258:SF1">
    <property type="entry name" value="PROTEIN TRANSPORT PROTEIN HOFB HOMOLOG"/>
    <property type="match status" value="1"/>
</dbReference>
<dbReference type="EMBL" id="MEUM01000124">
    <property type="protein sequence ID" value="OGC40532.1"/>
    <property type="molecule type" value="Genomic_DNA"/>
</dbReference>
<proteinExistence type="predicted"/>
<organism evidence="2 3">
    <name type="scientific">candidate division WOR-3 bacterium RBG_13_43_14</name>
    <dbReference type="NCBI Taxonomy" id="1802590"/>
    <lineage>
        <taxon>Bacteria</taxon>
        <taxon>Bacteria division WOR-3</taxon>
    </lineage>
</organism>
<dbReference type="Proteomes" id="UP000177025">
    <property type="component" value="Unassembled WGS sequence"/>
</dbReference>
<name>A0A1F4U6J4_UNCW3</name>